<dbReference type="SUPFAM" id="SSF53633">
    <property type="entry name" value="Carbamate kinase-like"/>
    <property type="match status" value="1"/>
</dbReference>
<keyword evidence="8" id="KW-0414">Isoprene biosynthesis</keyword>
<keyword evidence="15" id="KW-1185">Reference proteome</keyword>
<feature type="binding site" evidence="10">
    <location>
        <position position="53"/>
    </location>
    <ligand>
        <name>ATP</name>
        <dbReference type="ChEBI" id="CHEBI:30616"/>
    </ligand>
</feature>
<evidence type="ECO:0000256" key="11">
    <source>
        <dbReference type="PIRSR" id="PIRSR016496-2"/>
    </source>
</evidence>
<evidence type="ECO:0000313" key="16">
    <source>
        <dbReference type="Proteomes" id="UP000050502"/>
    </source>
</evidence>
<dbReference type="InterPro" id="IPR024192">
    <property type="entry name" value="Fosfomycin_R_FomA-type"/>
</dbReference>
<sequence length="267" mass="28187">MNCIFVKLGGSLLTDKTARYAARHDVLARLAREIAAARHANPDLALVLAHGSGSYGHVAARETGYDRERGHRDVLAYARVAAAAATLNSLVRAALLACDIPAVSLPPSASALVEGGRLVRMAWDPFARILAWGGVPLTYGDVALTETGGTIVSTETVLLALAEQLPPTRLLLLTDVPGVFAHPPTGDTTPPLLERITPATWPEQRAGVQGARGTDVTGGMVRKVEQMLALVERLPQVEVIIASGRTPGLLQRALLGEDVPGTRIVRA</sequence>
<keyword evidence="7 10" id="KW-0067">ATP-binding</keyword>
<dbReference type="InterPro" id="IPR036393">
    <property type="entry name" value="AceGlu_kinase-like_sf"/>
</dbReference>
<evidence type="ECO:0000256" key="1">
    <source>
        <dbReference type="ARBA" id="ARBA00010540"/>
    </source>
</evidence>
<dbReference type="Proteomes" id="UP000037784">
    <property type="component" value="Unassembled WGS sequence"/>
</dbReference>
<dbReference type="GO" id="GO:0008299">
    <property type="term" value="P:isoprenoid biosynthetic process"/>
    <property type="evidence" value="ECO:0007669"/>
    <property type="project" value="UniProtKB-KW"/>
</dbReference>
<evidence type="ECO:0000313" key="13">
    <source>
        <dbReference type="EMBL" id="GAP63831.1"/>
    </source>
</evidence>
<comment type="similarity">
    <text evidence="1">Belongs to the isopentenyl phosphate kinase family.</text>
</comment>
<dbReference type="GO" id="GO:0005524">
    <property type="term" value="F:ATP binding"/>
    <property type="evidence" value="ECO:0007669"/>
    <property type="project" value="UniProtKB-KW"/>
</dbReference>
<evidence type="ECO:0000256" key="3">
    <source>
        <dbReference type="ARBA" id="ARBA00017267"/>
    </source>
</evidence>
<feature type="binding site" evidence="10">
    <location>
        <position position="175"/>
    </location>
    <ligand>
        <name>ATP</name>
        <dbReference type="ChEBI" id="CHEBI:30616"/>
    </ligand>
</feature>
<evidence type="ECO:0000256" key="7">
    <source>
        <dbReference type="ARBA" id="ARBA00022840"/>
    </source>
</evidence>
<dbReference type="EC" id="2.7.4.26" evidence="2"/>
<dbReference type="Pfam" id="PF00696">
    <property type="entry name" value="AA_kinase"/>
    <property type="match status" value="1"/>
</dbReference>
<evidence type="ECO:0000256" key="10">
    <source>
        <dbReference type="PIRSR" id="PIRSR016496-1"/>
    </source>
</evidence>
<evidence type="ECO:0000256" key="6">
    <source>
        <dbReference type="ARBA" id="ARBA00022777"/>
    </source>
</evidence>
<dbReference type="Gene3D" id="3.40.1160.10">
    <property type="entry name" value="Acetylglutamate kinase-like"/>
    <property type="match status" value="1"/>
</dbReference>
<dbReference type="PATRIC" id="fig|872965.6.peg.81"/>
<dbReference type="PANTHER" id="PTHR43654:SF1">
    <property type="entry name" value="ISOPENTENYL PHOSPHATE KINASE"/>
    <property type="match status" value="1"/>
</dbReference>
<keyword evidence="6 13" id="KW-0418">Kinase</keyword>
<feature type="domain" description="Aspartate/glutamate/uridylate kinase" evidence="12">
    <location>
        <begin position="3"/>
        <end position="241"/>
    </location>
</feature>
<dbReference type="EMBL" id="LGKN01000003">
    <property type="protein sequence ID" value="KPL89098.1"/>
    <property type="molecule type" value="Genomic_DNA"/>
</dbReference>
<dbReference type="OrthoDB" id="160588at2"/>
<evidence type="ECO:0000256" key="8">
    <source>
        <dbReference type="ARBA" id="ARBA00023229"/>
    </source>
</evidence>
<comment type="catalytic activity">
    <reaction evidence="9">
        <text>isopentenyl phosphate + ATP = isopentenyl diphosphate + ADP</text>
        <dbReference type="Rhea" id="RHEA:33963"/>
        <dbReference type="ChEBI" id="CHEBI:30616"/>
        <dbReference type="ChEBI" id="CHEBI:65078"/>
        <dbReference type="ChEBI" id="CHEBI:128769"/>
        <dbReference type="ChEBI" id="CHEBI:456216"/>
        <dbReference type="EC" id="2.7.4.26"/>
    </reaction>
</comment>
<gene>
    <name evidence="13" type="primary">ipk</name>
    <name evidence="13" type="ORF">ARMA_2254</name>
    <name evidence="14" type="ORF">SE16_00710</name>
</gene>
<keyword evidence="5 10" id="KW-0547">Nucleotide-binding</keyword>
<dbReference type="GO" id="GO:0004349">
    <property type="term" value="F:glutamate 5-kinase activity"/>
    <property type="evidence" value="ECO:0007669"/>
    <property type="project" value="TreeGrafter"/>
</dbReference>
<dbReference type="PIRSF" id="PIRSF016496">
    <property type="entry name" value="Kin_FomA"/>
    <property type="match status" value="1"/>
</dbReference>
<dbReference type="PANTHER" id="PTHR43654">
    <property type="entry name" value="GLUTAMATE 5-KINASE"/>
    <property type="match status" value="1"/>
</dbReference>
<feature type="binding site" evidence="10">
    <location>
        <begin position="7"/>
        <end position="11"/>
    </location>
    <ligand>
        <name>ATP</name>
        <dbReference type="ChEBI" id="CHEBI:30616"/>
    </ligand>
</feature>
<reference evidence="15" key="3">
    <citation type="submission" date="2015-08" db="EMBL/GenBank/DDBJ databases">
        <title>Draft Genome Sequence of a Heterotrophic Facultative Anaerobic Bacterium Ardenticatena maritima Strain 110S.</title>
        <authorList>
            <person name="Kawaichi S."/>
            <person name="Yoshida T."/>
            <person name="Sako Y."/>
            <person name="Nakamura R."/>
        </authorList>
    </citation>
    <scope>NUCLEOTIDE SEQUENCE [LARGE SCALE GENOMIC DNA]</scope>
    <source>
        <strain evidence="15">110S</strain>
    </source>
</reference>
<dbReference type="InterPro" id="IPR001048">
    <property type="entry name" value="Asp/Glu/Uridylate_kinase"/>
</dbReference>
<name>A0A0M8K9V4_9CHLR</name>
<reference evidence="14 16" key="2">
    <citation type="submission" date="2015-07" db="EMBL/GenBank/DDBJ databases">
        <title>Whole genome sequence of Ardenticatena maritima DSM 23922.</title>
        <authorList>
            <person name="Hemp J."/>
            <person name="Ward L.M."/>
            <person name="Pace L.A."/>
            <person name="Fischer W.W."/>
        </authorList>
    </citation>
    <scope>NUCLEOTIDE SEQUENCE [LARGE SCALE GENOMIC DNA]</scope>
    <source>
        <strain evidence="14 16">110S</strain>
    </source>
</reference>
<dbReference type="InParanoid" id="A0A0M8K9V4"/>
<feature type="binding site" evidence="10">
    <location>
        <position position="154"/>
    </location>
    <ligand>
        <name>substrate</name>
    </ligand>
</feature>
<feature type="site" description="Transition state stabilizer" evidence="11">
    <location>
        <position position="16"/>
    </location>
</feature>
<evidence type="ECO:0000256" key="4">
    <source>
        <dbReference type="ARBA" id="ARBA00022679"/>
    </source>
</evidence>
<reference evidence="13 15" key="1">
    <citation type="journal article" date="2015" name="Genome Announc.">
        <title>Draft Genome Sequence of a Heterotrophic Facultative Anaerobic Thermophilic Bacterium, Ardenticatena maritima Strain 110ST.</title>
        <authorList>
            <person name="Kawaichi S."/>
            <person name="Yoshida T."/>
            <person name="Sako Y."/>
            <person name="Nakamura R."/>
        </authorList>
    </citation>
    <scope>NUCLEOTIDE SEQUENCE [LARGE SCALE GENOMIC DNA]</scope>
    <source>
        <strain evidence="13 15">110S</strain>
    </source>
</reference>
<dbReference type="EMBL" id="BBZA01000194">
    <property type="protein sequence ID" value="GAP63831.1"/>
    <property type="molecule type" value="Genomic_DNA"/>
</dbReference>
<evidence type="ECO:0000256" key="5">
    <source>
        <dbReference type="ARBA" id="ARBA00022741"/>
    </source>
</evidence>
<dbReference type="NCBIfam" id="NF040647">
    <property type="entry name" value="IPPK_Arch"/>
    <property type="match status" value="1"/>
</dbReference>
<dbReference type="GO" id="GO:0005829">
    <property type="term" value="C:cytosol"/>
    <property type="evidence" value="ECO:0007669"/>
    <property type="project" value="TreeGrafter"/>
</dbReference>
<dbReference type="AlphaFoldDB" id="A0A0M8K9V4"/>
<protein>
    <recommendedName>
        <fullName evidence="3">Isopentenyl phosphate kinase</fullName>
        <ecNumber evidence="2">2.7.4.26</ecNumber>
    </recommendedName>
</protein>
<feature type="binding site" evidence="10">
    <location>
        <position position="52"/>
    </location>
    <ligand>
        <name>substrate</name>
    </ligand>
</feature>
<evidence type="ECO:0000313" key="14">
    <source>
        <dbReference type="EMBL" id="KPL89098.1"/>
    </source>
</evidence>
<feature type="binding site" evidence="10">
    <location>
        <position position="219"/>
    </location>
    <ligand>
        <name>ATP</name>
        <dbReference type="ChEBI" id="CHEBI:30616"/>
    </ligand>
</feature>
<evidence type="ECO:0000256" key="2">
    <source>
        <dbReference type="ARBA" id="ARBA00012908"/>
    </source>
</evidence>
<dbReference type="STRING" id="872965.SE16_00710"/>
<keyword evidence="4 13" id="KW-0808">Transferase</keyword>
<evidence type="ECO:0000256" key="9">
    <source>
        <dbReference type="ARBA" id="ARBA00049063"/>
    </source>
</evidence>
<dbReference type="Proteomes" id="UP000050502">
    <property type="component" value="Unassembled WGS sequence"/>
</dbReference>
<feature type="binding site" evidence="10">
    <location>
        <position position="223"/>
    </location>
    <ligand>
        <name>ATP</name>
        <dbReference type="ChEBI" id="CHEBI:30616"/>
    </ligand>
</feature>
<dbReference type="GO" id="GO:0102043">
    <property type="term" value="F:isopentenyl phosphate kinase activity"/>
    <property type="evidence" value="ECO:0007669"/>
    <property type="project" value="UniProtKB-EC"/>
</dbReference>
<accession>A0A0M8K9V4</accession>
<evidence type="ECO:0000313" key="15">
    <source>
        <dbReference type="Proteomes" id="UP000037784"/>
    </source>
</evidence>
<evidence type="ECO:0000259" key="12">
    <source>
        <dbReference type="Pfam" id="PF00696"/>
    </source>
</evidence>
<dbReference type="RefSeq" id="WP_054493614.1">
    <property type="nucleotide sequence ID" value="NZ_BBZA01000194.1"/>
</dbReference>
<feature type="binding site" evidence="10">
    <location>
        <position position="57"/>
    </location>
    <ligand>
        <name>substrate</name>
    </ligand>
</feature>
<comment type="caution">
    <text evidence="13">The sequence shown here is derived from an EMBL/GenBank/DDBJ whole genome shotgun (WGS) entry which is preliminary data.</text>
</comment>
<proteinExistence type="inferred from homology"/>
<organism evidence="13 15">
    <name type="scientific">Ardenticatena maritima</name>
    <dbReference type="NCBI Taxonomy" id="872965"/>
    <lineage>
        <taxon>Bacteria</taxon>
        <taxon>Bacillati</taxon>
        <taxon>Chloroflexota</taxon>
        <taxon>Ardenticatenia</taxon>
        <taxon>Ardenticatenales</taxon>
        <taxon>Ardenticatenaceae</taxon>
        <taxon>Ardenticatena</taxon>
    </lineage>
</organism>